<accession>A0AAN8UKL4</accession>
<feature type="domain" description="J" evidence="1">
    <location>
        <begin position="94"/>
        <end position="158"/>
    </location>
</feature>
<comment type="caution">
    <text evidence="2">The sequence shown here is derived from an EMBL/GenBank/DDBJ whole genome shotgun (WGS) entry which is preliminary data.</text>
</comment>
<sequence>MKGFVRVPHVKQQRKTIAEEVMDYKKMKSYNKARALQELETAKQMITVQDYAGAKIKLLEVRRLYPDLENISGMLTVCDILSGARLDTVCCGTDWYRILQVTSTAEYSHIQFQFQKLLLLIDPLKNNFPGTSAALKITRYAFSVLSDPKKRAAFDSRSATLGAFGSKNSETCDVDLGKKYLLTDCSAYGNGSSPVLTKSKIADAERLEQIIDRGCSSKRIMAKRNSHQPSARKIVVKLSIQSEVPKIIHRNEERKHIISQETGQSAAHRKISINELVKMPENSLVPTMELHIEKHFCPLKPVAGKLCDTDFIVGQVWAAYDKENMPRNYFWIKSIDQLPFRLHCNQLKHVPHTSDENKWCDAGLPVVCGLFNVDKTEKIVTGLLGQVFGNWENRNISQELVAILTDFSHHKGLKVAALCEVEGMKNVFKISDDDCFSISAKDLYRFSHPVPATRIKGVEMERIADEMFELDPLALPHVLNCKASKSLQGTSENASSLTLSLSSPSHHPIQSIPKTEALKLEWSAKDFSSGQVWTLYDAPNSMPRRYAVVQKVVSANEVCVSFLEPCPNENLPIACGLFRAARTITNVQIRGFSQPVMCERAREGSFYHIFPRKGEIWAVYKNWNNKWKQINLSESQCLIVEIISDLSEGTDIKMANLVEVPGFLTFFHKGSLLSGDQFAITCPIAQANMFRFSHQIPAYKVPGIEQFDIPKHSWHLEPDALPRLGNLVTARV</sequence>
<evidence type="ECO:0000313" key="3">
    <source>
        <dbReference type="Proteomes" id="UP001370490"/>
    </source>
</evidence>
<reference evidence="2 3" key="1">
    <citation type="submission" date="2023-12" db="EMBL/GenBank/DDBJ databases">
        <title>A high-quality genome assembly for Dillenia turbinata (Dilleniales).</title>
        <authorList>
            <person name="Chanderbali A."/>
        </authorList>
    </citation>
    <scope>NUCLEOTIDE SEQUENCE [LARGE SCALE GENOMIC DNA]</scope>
    <source>
        <strain evidence="2">LSX21</strain>
        <tissue evidence="2">Leaf</tissue>
    </source>
</reference>
<dbReference type="EMBL" id="JBAMMX010000027">
    <property type="protein sequence ID" value="KAK6912911.1"/>
    <property type="molecule type" value="Genomic_DNA"/>
</dbReference>
<evidence type="ECO:0000259" key="1">
    <source>
        <dbReference type="PROSITE" id="PS50076"/>
    </source>
</evidence>
<dbReference type="Gene3D" id="1.10.287.110">
    <property type="entry name" value="DnaJ domain"/>
    <property type="match status" value="1"/>
</dbReference>
<protein>
    <submittedName>
        <fullName evidence="2">DnaJ domain</fullName>
    </submittedName>
</protein>
<evidence type="ECO:0000313" key="2">
    <source>
        <dbReference type="EMBL" id="KAK6912911.1"/>
    </source>
</evidence>
<dbReference type="AlphaFoldDB" id="A0AAN8UKL4"/>
<dbReference type="PANTHER" id="PTHR47374">
    <property type="entry name" value="ENDOSOME ANTIGEN-LIKE PROTEIN, PUTATIVE (DUF3444)-RELATED"/>
    <property type="match status" value="1"/>
</dbReference>
<organism evidence="2 3">
    <name type="scientific">Dillenia turbinata</name>
    <dbReference type="NCBI Taxonomy" id="194707"/>
    <lineage>
        <taxon>Eukaryota</taxon>
        <taxon>Viridiplantae</taxon>
        <taxon>Streptophyta</taxon>
        <taxon>Embryophyta</taxon>
        <taxon>Tracheophyta</taxon>
        <taxon>Spermatophyta</taxon>
        <taxon>Magnoliopsida</taxon>
        <taxon>eudicotyledons</taxon>
        <taxon>Gunneridae</taxon>
        <taxon>Pentapetalae</taxon>
        <taxon>Dilleniales</taxon>
        <taxon>Dilleniaceae</taxon>
        <taxon>Dillenia</taxon>
    </lineage>
</organism>
<dbReference type="InterPro" id="IPR036869">
    <property type="entry name" value="J_dom_sf"/>
</dbReference>
<proteinExistence type="predicted"/>
<keyword evidence="3" id="KW-1185">Reference proteome</keyword>
<dbReference type="PANTHER" id="PTHR47374:SF2">
    <property type="entry name" value="OS01G0927400 PROTEIN"/>
    <property type="match status" value="1"/>
</dbReference>
<dbReference type="SUPFAM" id="SSF46565">
    <property type="entry name" value="Chaperone J-domain"/>
    <property type="match status" value="1"/>
</dbReference>
<dbReference type="PROSITE" id="PS50076">
    <property type="entry name" value="DNAJ_2"/>
    <property type="match status" value="1"/>
</dbReference>
<name>A0AAN8UKL4_9MAGN</name>
<gene>
    <name evidence="2" type="ORF">RJ641_022512</name>
</gene>
<dbReference type="Pfam" id="PF11926">
    <property type="entry name" value="DUF3444"/>
    <property type="match status" value="3"/>
</dbReference>
<dbReference type="Proteomes" id="UP001370490">
    <property type="component" value="Unassembled WGS sequence"/>
</dbReference>
<dbReference type="SMART" id="SM00271">
    <property type="entry name" value="DnaJ"/>
    <property type="match status" value="1"/>
</dbReference>
<dbReference type="Pfam" id="PF00226">
    <property type="entry name" value="DnaJ"/>
    <property type="match status" value="1"/>
</dbReference>
<dbReference type="InterPro" id="IPR001623">
    <property type="entry name" value="DnaJ_domain"/>
</dbReference>
<dbReference type="InterPro" id="IPR024593">
    <property type="entry name" value="DUF3444"/>
</dbReference>